<evidence type="ECO:0000313" key="2">
    <source>
        <dbReference type="EMBL" id="KAA1259001.1"/>
    </source>
</evidence>
<sequence length="241" mass="26818">MAVDTKIQLSAELLRTLHRLHRQLADLRTQRDRAPIQIKASQARISAASAEVDAIKAKKKAAKMVCDQKELQLKEREARISDLETKLNTAASNREFSTLQEQIAADKKANEVQSDEVLEVFELIDGINEKLAVAEATLANEQEDNNLRIGEIEARQKVVQESLDRVEGELLQAETELPSVVKGDYKRITDAKGEEGLAAVEDESCTACNQRLTTQFIEGLRMSNLVRCPNCDAFLYLPANG</sequence>
<dbReference type="OrthoDB" id="260976at2"/>
<dbReference type="RefSeq" id="WP_068260256.1">
    <property type="nucleotide sequence ID" value="NZ_LWSK01000015.1"/>
</dbReference>
<dbReference type="EMBL" id="VRLW01000001">
    <property type="protein sequence ID" value="KAA1259001.1"/>
    <property type="molecule type" value="Genomic_DNA"/>
</dbReference>
<accession>A0A5B1CFL9</accession>
<evidence type="ECO:0000256" key="1">
    <source>
        <dbReference type="SAM" id="Coils"/>
    </source>
</evidence>
<reference evidence="2 3" key="1">
    <citation type="submission" date="2019-08" db="EMBL/GenBank/DDBJ databases">
        <title>Deep-cultivation of Planctomycetes and their phenomic and genomic characterization uncovers novel biology.</title>
        <authorList>
            <person name="Wiegand S."/>
            <person name="Jogler M."/>
            <person name="Boedeker C."/>
            <person name="Pinto D."/>
            <person name="Vollmers J."/>
            <person name="Rivas-Marin E."/>
            <person name="Kohn T."/>
            <person name="Peeters S.H."/>
            <person name="Heuer A."/>
            <person name="Rast P."/>
            <person name="Oberbeckmann S."/>
            <person name="Bunk B."/>
            <person name="Jeske O."/>
            <person name="Meyerdierks A."/>
            <person name="Storesund J.E."/>
            <person name="Kallscheuer N."/>
            <person name="Luecker S."/>
            <person name="Lage O.M."/>
            <person name="Pohl T."/>
            <person name="Merkel B.J."/>
            <person name="Hornburger P."/>
            <person name="Mueller R.-W."/>
            <person name="Bruemmer F."/>
            <person name="Labrenz M."/>
            <person name="Spormann A.M."/>
            <person name="Op Den Camp H."/>
            <person name="Overmann J."/>
            <person name="Amann R."/>
            <person name="Jetten M.S.M."/>
            <person name="Mascher T."/>
            <person name="Medema M.H."/>
            <person name="Devos D.P."/>
            <person name="Kaster A.-K."/>
            <person name="Ovreas L."/>
            <person name="Rohde M."/>
            <person name="Galperin M.Y."/>
            <person name="Jogler C."/>
        </authorList>
    </citation>
    <scope>NUCLEOTIDE SEQUENCE [LARGE SCALE GENOMIC DNA]</scope>
    <source>
        <strain evidence="2 3">LF1</strain>
    </source>
</reference>
<dbReference type="Proteomes" id="UP000322699">
    <property type="component" value="Unassembled WGS sequence"/>
</dbReference>
<dbReference type="Gene3D" id="1.10.287.1490">
    <property type="match status" value="1"/>
</dbReference>
<dbReference type="AlphaFoldDB" id="A0A5B1CFL9"/>
<proteinExistence type="predicted"/>
<name>A0A5B1CFL9_9BACT</name>
<protein>
    <submittedName>
        <fullName evidence="2">Putative zinc ribbon domain protein</fullName>
    </submittedName>
</protein>
<organism evidence="2 3">
    <name type="scientific">Rubripirellula obstinata</name>
    <dbReference type="NCBI Taxonomy" id="406547"/>
    <lineage>
        <taxon>Bacteria</taxon>
        <taxon>Pseudomonadati</taxon>
        <taxon>Planctomycetota</taxon>
        <taxon>Planctomycetia</taxon>
        <taxon>Pirellulales</taxon>
        <taxon>Pirellulaceae</taxon>
        <taxon>Rubripirellula</taxon>
    </lineage>
</organism>
<keyword evidence="1" id="KW-0175">Coiled coil</keyword>
<evidence type="ECO:0000313" key="3">
    <source>
        <dbReference type="Proteomes" id="UP000322699"/>
    </source>
</evidence>
<gene>
    <name evidence="2" type="ORF">LF1_15260</name>
</gene>
<comment type="caution">
    <text evidence="2">The sequence shown here is derived from an EMBL/GenBank/DDBJ whole genome shotgun (WGS) entry which is preliminary data.</text>
</comment>
<keyword evidence="3" id="KW-1185">Reference proteome</keyword>
<feature type="coiled-coil region" evidence="1">
    <location>
        <begin position="10"/>
        <end position="93"/>
    </location>
</feature>